<proteinExistence type="predicted"/>
<evidence type="ECO:0000313" key="2">
    <source>
        <dbReference type="EMBL" id="KAJ3990770.1"/>
    </source>
</evidence>
<keyword evidence="3" id="KW-1185">Reference proteome</keyword>
<evidence type="ECO:0000313" key="3">
    <source>
        <dbReference type="Proteomes" id="UP001163828"/>
    </source>
</evidence>
<dbReference type="Proteomes" id="UP001163828">
    <property type="component" value="Unassembled WGS sequence"/>
</dbReference>
<feature type="region of interest" description="Disordered" evidence="1">
    <location>
        <begin position="294"/>
        <end position="329"/>
    </location>
</feature>
<reference evidence="2" key="1">
    <citation type="submission" date="2022-08" db="EMBL/GenBank/DDBJ databases">
        <authorList>
            <consortium name="DOE Joint Genome Institute"/>
            <person name="Min B."/>
            <person name="Riley R."/>
            <person name="Sierra-Patev S."/>
            <person name="Naranjo-Ortiz M."/>
            <person name="Looney B."/>
            <person name="Konkel Z."/>
            <person name="Slot J.C."/>
            <person name="Sakamoto Y."/>
            <person name="Steenwyk J.L."/>
            <person name="Rokas A."/>
            <person name="Carro J."/>
            <person name="Camarero S."/>
            <person name="Ferreira P."/>
            <person name="Molpeceres G."/>
            <person name="Ruiz-Duenas F.J."/>
            <person name="Serrano A."/>
            <person name="Henrissat B."/>
            <person name="Drula E."/>
            <person name="Hughes K.W."/>
            <person name="Mata J.L."/>
            <person name="Ishikawa N.K."/>
            <person name="Vargas-Isla R."/>
            <person name="Ushijima S."/>
            <person name="Smith C.A."/>
            <person name="Ahrendt S."/>
            <person name="Andreopoulos W."/>
            <person name="He G."/>
            <person name="Labutti K."/>
            <person name="Lipzen A."/>
            <person name="Ng V."/>
            <person name="Sandor L."/>
            <person name="Barry K."/>
            <person name="Martinez A.T."/>
            <person name="Xiao Y."/>
            <person name="Gibbons J.G."/>
            <person name="Terashima K."/>
            <person name="Hibbett D.S."/>
            <person name="Grigoriev I.V."/>
        </authorList>
    </citation>
    <scope>NUCLEOTIDE SEQUENCE</scope>
    <source>
        <strain evidence="2">TFB10827</strain>
    </source>
</reference>
<name>A0ABQ8PWE7_9AGAR</name>
<sequence>HVAVTSSRSLAITVCSPDGQERVLGYQAVRERWIWSSTGSLLMDYQPLKPHQRQFDVEVPWKEIEVLIQCGRFVGCSGIVKNVRRDFRGSLCLSLWIPSCGCSIDIDHSAVCERRTQAPLLTYRPLEGNQLREFSISSSIEGMRTGPVPWLGLLVDFVQGEYKGQYGLVKDVNRYQVNPALRGKRSGLTLTVERYTFTTNPSSKLVKVDYDALRFRKTRYRLCEVFMPNARQSFYMPNGDYQRQLTSSDTRFTEADSGSATPLPHDFEKETIFHASMSGHPGFETPFNIQSPAPWPWTPASPSPPLPSRAPSPSPPLPSRVPSPAPPPPDHWVLNPKLLGIMIKVDIRGGTMDTLKKKDGIFVETVADKDGINVVYRPSASKIVPIHFDSVISFRSRPKPATEKGLMVVARNYPKHIGKLVRRIHHFYEEEKTEGNHCLMLMTIDRSGPKETKGFEFLEMHPDDLEYVKETTDERRWSTELFREIRMDFTYSSVDVRPRANP</sequence>
<accession>A0ABQ8PWE7</accession>
<organism evidence="2 3">
    <name type="scientific">Lentinula boryana</name>
    <dbReference type="NCBI Taxonomy" id="40481"/>
    <lineage>
        <taxon>Eukaryota</taxon>
        <taxon>Fungi</taxon>
        <taxon>Dikarya</taxon>
        <taxon>Basidiomycota</taxon>
        <taxon>Agaricomycotina</taxon>
        <taxon>Agaricomycetes</taxon>
        <taxon>Agaricomycetidae</taxon>
        <taxon>Agaricales</taxon>
        <taxon>Marasmiineae</taxon>
        <taxon>Omphalotaceae</taxon>
        <taxon>Lentinula</taxon>
    </lineage>
</organism>
<comment type="caution">
    <text evidence="2">The sequence shown here is derived from an EMBL/GenBank/DDBJ whole genome shotgun (WGS) entry which is preliminary data.</text>
</comment>
<gene>
    <name evidence="2" type="ORF">F5050DRAFT_1716631</name>
</gene>
<protein>
    <submittedName>
        <fullName evidence="2">Uncharacterized protein</fullName>
    </submittedName>
</protein>
<dbReference type="EMBL" id="MU791504">
    <property type="protein sequence ID" value="KAJ3990770.1"/>
    <property type="molecule type" value="Genomic_DNA"/>
</dbReference>
<evidence type="ECO:0000256" key="1">
    <source>
        <dbReference type="SAM" id="MobiDB-lite"/>
    </source>
</evidence>
<feature type="non-terminal residue" evidence="2">
    <location>
        <position position="1"/>
    </location>
</feature>